<sequence>MDKYVISEEEEVYDAEPPFPESMKSDVKVMELHKNTKFGNIIDYVNKLFEDETIRRVIFRGVGDAADKCVSCVEVYKRKRQEELYQWTALSTAKRVTYWDPLVKGMNRLKVTVDTPVIFIMLSRDPYPVELQCMSMQQSSNNQKKMPPKFGPSSSAKRGGARKQQQQQRGGRANKWARPAKAAKDTQAQENREILEKLEKLP</sequence>
<accession>A0A0N4WXN2</accession>
<reference evidence="8" key="1">
    <citation type="submission" date="2017-02" db="UniProtKB">
        <authorList>
            <consortium name="WormBaseParasite"/>
        </authorList>
    </citation>
    <scope>IDENTIFICATION</scope>
</reference>
<dbReference type="AlphaFoldDB" id="A0A0N4WXN2"/>
<dbReference type="SUPFAM" id="SSF82704">
    <property type="entry name" value="AlbA-like"/>
    <property type="match status" value="1"/>
</dbReference>
<evidence type="ECO:0000313" key="8">
    <source>
        <dbReference type="WBParaSite" id="HPLM_0001658501-mRNA-1"/>
    </source>
</evidence>
<dbReference type="Proteomes" id="UP000268014">
    <property type="component" value="Unassembled WGS sequence"/>
</dbReference>
<dbReference type="WBParaSite" id="HPLM_0001658501-mRNA-1">
    <property type="protein sequence ID" value="HPLM_0001658501-mRNA-1"/>
    <property type="gene ID" value="HPLM_0001658501"/>
</dbReference>
<dbReference type="InterPro" id="IPR051958">
    <property type="entry name" value="Alba-like_NAB"/>
</dbReference>
<dbReference type="GO" id="GO:0001682">
    <property type="term" value="P:tRNA 5'-leader removal"/>
    <property type="evidence" value="ECO:0007669"/>
    <property type="project" value="TreeGrafter"/>
</dbReference>
<dbReference type="EMBL" id="UZAF01019486">
    <property type="protein sequence ID" value="VDO60659.1"/>
    <property type="molecule type" value="Genomic_DNA"/>
</dbReference>
<evidence type="ECO:0000256" key="1">
    <source>
        <dbReference type="ARBA" id="ARBA00004123"/>
    </source>
</evidence>
<protein>
    <submittedName>
        <fullName evidence="8">Alba domain-containing protein</fullName>
    </submittedName>
</protein>
<comment type="similarity">
    <text evidence="2">Belongs to the histone-like Alba family.</text>
</comment>
<dbReference type="Pfam" id="PF01918">
    <property type="entry name" value="Alba"/>
    <property type="match status" value="1"/>
</dbReference>
<dbReference type="PANTHER" id="PTHR13516">
    <property type="entry name" value="RIBONUCLEASE P SUBUNIT P25"/>
    <property type="match status" value="1"/>
</dbReference>
<evidence type="ECO:0000256" key="4">
    <source>
        <dbReference type="SAM" id="MobiDB-lite"/>
    </source>
</evidence>
<dbReference type="InterPro" id="IPR002775">
    <property type="entry name" value="DNA/RNA-bd_Alba-like"/>
</dbReference>
<dbReference type="STRING" id="6290.A0A0N4WXN2"/>
<evidence type="ECO:0000259" key="5">
    <source>
        <dbReference type="Pfam" id="PF01918"/>
    </source>
</evidence>
<evidence type="ECO:0000313" key="6">
    <source>
        <dbReference type="EMBL" id="VDO60659.1"/>
    </source>
</evidence>
<keyword evidence="7" id="KW-1185">Reference proteome</keyword>
<keyword evidence="3" id="KW-0539">Nucleus</keyword>
<dbReference type="GO" id="GO:0003723">
    <property type="term" value="F:RNA binding"/>
    <property type="evidence" value="ECO:0007669"/>
    <property type="project" value="TreeGrafter"/>
</dbReference>
<evidence type="ECO:0000313" key="7">
    <source>
        <dbReference type="Proteomes" id="UP000268014"/>
    </source>
</evidence>
<feature type="region of interest" description="Disordered" evidence="4">
    <location>
        <begin position="137"/>
        <end position="190"/>
    </location>
</feature>
<gene>
    <name evidence="6" type="ORF">HPLM_LOCUS16577</name>
</gene>
<dbReference type="GO" id="GO:0000172">
    <property type="term" value="C:ribonuclease MRP complex"/>
    <property type="evidence" value="ECO:0007669"/>
    <property type="project" value="TreeGrafter"/>
</dbReference>
<reference evidence="6 7" key="2">
    <citation type="submission" date="2018-11" db="EMBL/GenBank/DDBJ databases">
        <authorList>
            <consortium name="Pathogen Informatics"/>
        </authorList>
    </citation>
    <scope>NUCLEOTIDE SEQUENCE [LARGE SCALE GENOMIC DNA]</scope>
    <source>
        <strain evidence="6 7">MHpl1</strain>
    </source>
</reference>
<dbReference type="OMA" id="WENKDPQ"/>
<dbReference type="Gene3D" id="3.30.110.20">
    <property type="entry name" value="Alba-like domain"/>
    <property type="match status" value="1"/>
</dbReference>
<evidence type="ECO:0000256" key="2">
    <source>
        <dbReference type="ARBA" id="ARBA00008018"/>
    </source>
</evidence>
<evidence type="ECO:0000256" key="3">
    <source>
        <dbReference type="ARBA" id="ARBA00023242"/>
    </source>
</evidence>
<feature type="compositionally biased region" description="Low complexity" evidence="4">
    <location>
        <begin position="156"/>
        <end position="173"/>
    </location>
</feature>
<organism evidence="8">
    <name type="scientific">Haemonchus placei</name>
    <name type="common">Barber's pole worm</name>
    <dbReference type="NCBI Taxonomy" id="6290"/>
    <lineage>
        <taxon>Eukaryota</taxon>
        <taxon>Metazoa</taxon>
        <taxon>Ecdysozoa</taxon>
        <taxon>Nematoda</taxon>
        <taxon>Chromadorea</taxon>
        <taxon>Rhabditida</taxon>
        <taxon>Rhabditina</taxon>
        <taxon>Rhabditomorpha</taxon>
        <taxon>Strongyloidea</taxon>
        <taxon>Trichostrongylidae</taxon>
        <taxon>Haemonchus</taxon>
    </lineage>
</organism>
<feature type="domain" description="DNA/RNA-binding protein Alba-like" evidence="5">
    <location>
        <begin position="29"/>
        <end position="91"/>
    </location>
</feature>
<dbReference type="OrthoDB" id="424402at2759"/>
<dbReference type="PANTHER" id="PTHR13516:SF4">
    <property type="entry name" value="FI09323P"/>
    <property type="match status" value="1"/>
</dbReference>
<name>A0A0N4WXN2_HAEPC</name>
<comment type="subcellular location">
    <subcellularLocation>
        <location evidence="1">Nucleus</location>
    </subcellularLocation>
</comment>
<dbReference type="InterPro" id="IPR036882">
    <property type="entry name" value="Alba-like_dom_sf"/>
</dbReference>
<dbReference type="GO" id="GO:0005634">
    <property type="term" value="C:nucleus"/>
    <property type="evidence" value="ECO:0007669"/>
    <property type="project" value="UniProtKB-SubCell"/>
</dbReference>
<proteinExistence type="inferred from homology"/>